<name>A0ACD4CCP5_9BACI</name>
<evidence type="ECO:0000313" key="1">
    <source>
        <dbReference type="EMBL" id="UXH46267.1"/>
    </source>
</evidence>
<reference evidence="1" key="1">
    <citation type="submission" date="2022-09" db="EMBL/GenBank/DDBJ databases">
        <title>Complete genome sequence of Rossellomorea vietnamensis strain RL-WG62, a newly isolated PGPR with the potential for plant salinity stress alleviation.</title>
        <authorList>
            <person name="Ren L."/>
            <person name="Wang G."/>
            <person name="Hu H."/>
        </authorList>
    </citation>
    <scope>NUCLEOTIDE SEQUENCE</scope>
    <source>
        <strain evidence="1">RL-WG62</strain>
    </source>
</reference>
<dbReference type="Proteomes" id="UP001064027">
    <property type="component" value="Chromosome"/>
</dbReference>
<evidence type="ECO:0000313" key="2">
    <source>
        <dbReference type="Proteomes" id="UP001064027"/>
    </source>
</evidence>
<keyword evidence="2" id="KW-1185">Reference proteome</keyword>
<organism evidence="1 2">
    <name type="scientific">Rossellomorea vietnamensis</name>
    <dbReference type="NCBI Taxonomy" id="218284"/>
    <lineage>
        <taxon>Bacteria</taxon>
        <taxon>Bacillati</taxon>
        <taxon>Bacillota</taxon>
        <taxon>Bacilli</taxon>
        <taxon>Bacillales</taxon>
        <taxon>Bacillaceae</taxon>
        <taxon>Rossellomorea</taxon>
    </lineage>
</organism>
<dbReference type="EMBL" id="CP104558">
    <property type="protein sequence ID" value="UXH46267.1"/>
    <property type="molecule type" value="Genomic_DNA"/>
</dbReference>
<protein>
    <submittedName>
        <fullName evidence="1">PTS ascorbate transporter subunit IIC</fullName>
    </submittedName>
</protein>
<sequence length="455" mass="47445">MIDIIMKDILGTPAILVGLFALIGLLIQRKNSGDVVSGTLKTVMGFVILGAGANVLVQSLGQFSSMFNHAFEVDGVIPNNEAIVALAQESFGTETAMIMLFGMVVNILIARFSPFKYIFLTGHHTMFMACMIAVILTTGGFTGVPLIVLGSIILGALMVLSPAMLQPFTRKVTGSDDFAVGHFGSIGYLVSAMVGKAVGKGSKSTEEIKVPKSLGFLRDTSVSVSLTMVILFFVVAGAAGPAFVEGELSGGQNFLVFAFMQGITFAVGVYIILAGVRMLLGEIVPAFKGIADKVVPNAKPALDCPAIFPFAGNAVIIGFLFSFIAGLVSMLFLPLLGLKVIVPGLVPHFFTGAAAGVFGNATGGRRGAVIGSMANGIMISFLPALLLPVLSSLGFQGTTFGDADFGLVGIVLGNLVSLIESNMMVFVSIIVLLAVLFFISFKSKGTGEKEETEVA</sequence>
<accession>A0ACD4CCP5</accession>
<proteinExistence type="predicted"/>
<gene>
    <name evidence="1" type="ORF">N5C46_09550</name>
</gene>